<keyword evidence="3" id="KW-0472">Membrane</keyword>
<keyword evidence="3" id="KW-1133">Transmembrane helix</keyword>
<sequence length="615" mass="67141">MGREEFHREGDDFIPKNSHASNAQQKSSFLTRRPLLIIGLCLVFVVIYTVALTLGIVLSHPHKHRHTENVRKITVAVGAVASDHETCSEIGRDILARNGSAVDAAIATLLCDGLMSSHSMGIGGGSFFAIYDAKTKRTKTINAREAAPAALTKSLNTGTGPRSKVLSIGVPGEIRGYWEAHQRYGRLPWKELFLPTIGLAEDGHYLSQPVHRAITVLREKYNIDLSDNAEFCKIYCDDTGKTVPEGALIKMPRLAQTLRGIAENGPSYLYEGPVADAIMREIQEQGGVMTKKDLAEYIPVVEDGIAVDLGDVTLLTMGAPSGGPVLGLILDILKGVLKGKSDMATSQMQSATFHALIEATKLAYGERWQLADPAFVPDVKQVVNKMISGSFATFLRNEKLDLRRTHDWSYYSNITYQPKDQGTAHVSVLSPDGSAVSVTSSINYYFGSTIVSQSTGIIWNNEMSDFSKDNPRNFVEPGKRPLSSMVPAIFVDKAGEVQLIIGGAGGATITPVVSEVSAFLLFLKDSVDEAIRRKRLFQRLDSNTLQFEKGFQQDIANDLATRYGHQVVEYGGDYMAVVQAIARNPSTGEITAFSDERKISGKAKFLTKEVNVTFS</sequence>
<feature type="binding site" evidence="2">
    <location>
        <position position="506"/>
    </location>
    <ligand>
        <name>L-glutamate</name>
        <dbReference type="ChEBI" id="CHEBI:29985"/>
    </ligand>
</feature>
<evidence type="ECO:0000313" key="4">
    <source>
        <dbReference type="EMBL" id="OWF50706.1"/>
    </source>
</evidence>
<keyword evidence="3" id="KW-0812">Transmembrane</keyword>
<feature type="binding site" evidence="2">
    <location>
        <position position="144"/>
    </location>
    <ligand>
        <name>L-glutamate</name>
        <dbReference type="ChEBI" id="CHEBI:29985"/>
    </ligand>
</feature>
<dbReference type="FunFam" id="1.10.246.130:FF:000001">
    <property type="entry name" value="Gamma-glutamyltransferase 5 isoform 1"/>
    <property type="match status" value="1"/>
</dbReference>
<evidence type="ECO:0000256" key="3">
    <source>
        <dbReference type="SAM" id="Phobius"/>
    </source>
</evidence>
<dbReference type="PRINTS" id="PR01210">
    <property type="entry name" value="GGTRANSPTASE"/>
</dbReference>
<evidence type="ECO:0000256" key="2">
    <source>
        <dbReference type="PIRSR" id="PIRSR600101-2"/>
    </source>
</evidence>
<accession>A0A210QPN6</accession>
<feature type="binding site" evidence="2">
    <location>
        <position position="465"/>
    </location>
    <ligand>
        <name>L-glutamate</name>
        <dbReference type="ChEBI" id="CHEBI:29985"/>
    </ligand>
</feature>
<dbReference type="InterPro" id="IPR029055">
    <property type="entry name" value="Ntn_hydrolases_N"/>
</dbReference>
<dbReference type="AlphaFoldDB" id="A0A210QPN6"/>
<proteinExistence type="predicted"/>
<dbReference type="SUPFAM" id="SSF56235">
    <property type="entry name" value="N-terminal nucleophile aminohydrolases (Ntn hydrolases)"/>
    <property type="match status" value="1"/>
</dbReference>
<dbReference type="Gene3D" id="3.60.20.40">
    <property type="match status" value="1"/>
</dbReference>
<dbReference type="InterPro" id="IPR043137">
    <property type="entry name" value="GGT_ssub_C"/>
</dbReference>
<dbReference type="InterPro" id="IPR043138">
    <property type="entry name" value="GGT_lsub"/>
</dbReference>
<evidence type="ECO:0000313" key="5">
    <source>
        <dbReference type="Proteomes" id="UP000242188"/>
    </source>
</evidence>
<dbReference type="Gene3D" id="1.10.246.130">
    <property type="match status" value="1"/>
</dbReference>
<feature type="active site" description="Nucleophile" evidence="1">
    <location>
        <position position="423"/>
    </location>
</feature>
<dbReference type="GO" id="GO:0005886">
    <property type="term" value="C:plasma membrane"/>
    <property type="evidence" value="ECO:0007669"/>
    <property type="project" value="TreeGrafter"/>
</dbReference>
<dbReference type="PANTHER" id="PTHR11686">
    <property type="entry name" value="GAMMA GLUTAMYL TRANSPEPTIDASE"/>
    <property type="match status" value="1"/>
</dbReference>
<keyword evidence="5" id="KW-1185">Reference proteome</keyword>
<dbReference type="PANTHER" id="PTHR11686:SF9">
    <property type="entry name" value="RE13973P"/>
    <property type="match status" value="1"/>
</dbReference>
<reference evidence="4 5" key="1">
    <citation type="journal article" date="2017" name="Nat. Ecol. Evol.">
        <title>Scallop genome provides insights into evolution of bilaterian karyotype and development.</title>
        <authorList>
            <person name="Wang S."/>
            <person name="Zhang J."/>
            <person name="Jiao W."/>
            <person name="Li J."/>
            <person name="Xun X."/>
            <person name="Sun Y."/>
            <person name="Guo X."/>
            <person name="Huan P."/>
            <person name="Dong B."/>
            <person name="Zhang L."/>
            <person name="Hu X."/>
            <person name="Sun X."/>
            <person name="Wang J."/>
            <person name="Zhao C."/>
            <person name="Wang Y."/>
            <person name="Wang D."/>
            <person name="Huang X."/>
            <person name="Wang R."/>
            <person name="Lv J."/>
            <person name="Li Y."/>
            <person name="Zhang Z."/>
            <person name="Liu B."/>
            <person name="Lu W."/>
            <person name="Hui Y."/>
            <person name="Liang J."/>
            <person name="Zhou Z."/>
            <person name="Hou R."/>
            <person name="Li X."/>
            <person name="Liu Y."/>
            <person name="Li H."/>
            <person name="Ning X."/>
            <person name="Lin Y."/>
            <person name="Zhao L."/>
            <person name="Xing Q."/>
            <person name="Dou J."/>
            <person name="Li Y."/>
            <person name="Mao J."/>
            <person name="Guo H."/>
            <person name="Dou H."/>
            <person name="Li T."/>
            <person name="Mu C."/>
            <person name="Jiang W."/>
            <person name="Fu Q."/>
            <person name="Fu X."/>
            <person name="Miao Y."/>
            <person name="Liu J."/>
            <person name="Yu Q."/>
            <person name="Li R."/>
            <person name="Liao H."/>
            <person name="Li X."/>
            <person name="Kong Y."/>
            <person name="Jiang Z."/>
            <person name="Chourrout D."/>
            <person name="Li R."/>
            <person name="Bao Z."/>
        </authorList>
    </citation>
    <scope>NUCLEOTIDE SEQUENCE [LARGE SCALE GENOMIC DNA]</scope>
    <source>
        <strain evidence="4 5">PY_sf001</strain>
    </source>
</reference>
<gene>
    <name evidence="4" type="ORF">KP79_PYT18346</name>
</gene>
<dbReference type="GO" id="GO:0036374">
    <property type="term" value="F:glutathione hydrolase activity"/>
    <property type="evidence" value="ECO:0007669"/>
    <property type="project" value="InterPro"/>
</dbReference>
<dbReference type="Proteomes" id="UP000242188">
    <property type="component" value="Unassembled WGS sequence"/>
</dbReference>
<feature type="binding site" evidence="2">
    <location>
        <begin position="483"/>
        <end position="484"/>
    </location>
    <ligand>
        <name>L-glutamate</name>
        <dbReference type="ChEBI" id="CHEBI:29985"/>
    </ligand>
</feature>
<dbReference type="OrthoDB" id="1081007at2759"/>
<dbReference type="Pfam" id="PF01019">
    <property type="entry name" value="G_glu_transpept"/>
    <property type="match status" value="1"/>
</dbReference>
<organism evidence="4 5">
    <name type="scientific">Mizuhopecten yessoensis</name>
    <name type="common">Japanese scallop</name>
    <name type="synonym">Patinopecten yessoensis</name>
    <dbReference type="NCBI Taxonomy" id="6573"/>
    <lineage>
        <taxon>Eukaryota</taxon>
        <taxon>Metazoa</taxon>
        <taxon>Spiralia</taxon>
        <taxon>Lophotrochozoa</taxon>
        <taxon>Mollusca</taxon>
        <taxon>Bivalvia</taxon>
        <taxon>Autobranchia</taxon>
        <taxon>Pteriomorphia</taxon>
        <taxon>Pectinida</taxon>
        <taxon>Pectinoidea</taxon>
        <taxon>Pectinidae</taxon>
        <taxon>Mizuhopecten</taxon>
    </lineage>
</organism>
<dbReference type="STRING" id="6573.A0A210QPN6"/>
<protein>
    <submittedName>
        <fullName evidence="4">Gamma-glutamyltranspeptidase 1</fullName>
    </submittedName>
</protein>
<feature type="binding site" evidence="2">
    <location>
        <begin position="441"/>
        <end position="443"/>
    </location>
    <ligand>
        <name>L-glutamate</name>
        <dbReference type="ChEBI" id="CHEBI:29985"/>
    </ligand>
</feature>
<dbReference type="GO" id="GO:0006751">
    <property type="term" value="P:glutathione catabolic process"/>
    <property type="evidence" value="ECO:0007669"/>
    <property type="project" value="InterPro"/>
</dbReference>
<comment type="caution">
    <text evidence="4">The sequence shown here is derived from an EMBL/GenBank/DDBJ whole genome shotgun (WGS) entry which is preliminary data.</text>
</comment>
<name>A0A210QPN6_MIZYE</name>
<dbReference type="EMBL" id="NEDP02002500">
    <property type="protein sequence ID" value="OWF50706.1"/>
    <property type="molecule type" value="Genomic_DNA"/>
</dbReference>
<evidence type="ECO:0000256" key="1">
    <source>
        <dbReference type="PIRSR" id="PIRSR600101-1"/>
    </source>
</evidence>
<feature type="transmembrane region" description="Helical" evidence="3">
    <location>
        <begin position="35"/>
        <end position="58"/>
    </location>
</feature>
<dbReference type="InterPro" id="IPR000101">
    <property type="entry name" value="GGT_peptidase"/>
</dbReference>